<dbReference type="AlphaFoldDB" id="A0A9D3Q108"/>
<feature type="compositionally biased region" description="Polar residues" evidence="8">
    <location>
        <begin position="64"/>
        <end position="91"/>
    </location>
</feature>
<evidence type="ECO:0000256" key="5">
    <source>
        <dbReference type="ARBA" id="ARBA00022989"/>
    </source>
</evidence>
<dbReference type="PANTHER" id="PTHR11337:SF14">
    <property type="entry name" value="PORIMIN"/>
    <property type="match status" value="1"/>
</dbReference>
<feature type="transmembrane region" description="Helical" evidence="9">
    <location>
        <begin position="116"/>
        <end position="136"/>
    </location>
</feature>
<protein>
    <submittedName>
        <fullName evidence="11">Uncharacterized protein</fullName>
    </submittedName>
</protein>
<keyword evidence="5 9" id="KW-1133">Transmembrane helix</keyword>
<evidence type="ECO:0000256" key="8">
    <source>
        <dbReference type="SAM" id="MobiDB-lite"/>
    </source>
</evidence>
<gene>
    <name evidence="11" type="ORF">MATL_G00121550</name>
</gene>
<evidence type="ECO:0000256" key="10">
    <source>
        <dbReference type="SAM" id="SignalP"/>
    </source>
</evidence>
<name>A0A9D3Q108_MEGAT</name>
<evidence type="ECO:0000256" key="4">
    <source>
        <dbReference type="ARBA" id="ARBA00022729"/>
    </source>
</evidence>
<dbReference type="Pfam" id="PF05283">
    <property type="entry name" value="MGC-24"/>
    <property type="match status" value="1"/>
</dbReference>
<feature type="region of interest" description="Disordered" evidence="8">
    <location>
        <begin position="61"/>
        <end position="99"/>
    </location>
</feature>
<dbReference type="OrthoDB" id="6160056at2759"/>
<accession>A0A9D3Q108</accession>
<comment type="similarity">
    <text evidence="2">Belongs to the CD164 family.</text>
</comment>
<evidence type="ECO:0000256" key="7">
    <source>
        <dbReference type="ARBA" id="ARBA00023180"/>
    </source>
</evidence>
<evidence type="ECO:0000313" key="11">
    <source>
        <dbReference type="EMBL" id="KAG7471167.1"/>
    </source>
</evidence>
<sequence length="155" mass="16626">MGFKALRLFRSAALLASYLLIFVSSEMETLQRESNARNDTTLATMTMMTTTKMLPTNVGGLHSPASSVTRGSTIATSSQTKSRATTTTQKPVHSTTGVTSTTAHTCASSTFHAGSFIGGIVLTLAVTLTVFLGYRLSCSKPEVRYRTIEEHEAII</sequence>
<keyword evidence="4 10" id="KW-0732">Signal</keyword>
<comment type="caution">
    <text evidence="11">The sequence shown here is derived from an EMBL/GenBank/DDBJ whole genome shotgun (WGS) entry which is preliminary data.</text>
</comment>
<evidence type="ECO:0000256" key="1">
    <source>
        <dbReference type="ARBA" id="ARBA00004479"/>
    </source>
</evidence>
<keyword evidence="6 9" id="KW-0472">Membrane</keyword>
<feature type="signal peptide" evidence="10">
    <location>
        <begin position="1"/>
        <end position="25"/>
    </location>
</feature>
<proteinExistence type="inferred from homology"/>
<reference evidence="11" key="1">
    <citation type="submission" date="2021-01" db="EMBL/GenBank/DDBJ databases">
        <authorList>
            <person name="Zahm M."/>
            <person name="Roques C."/>
            <person name="Cabau C."/>
            <person name="Klopp C."/>
            <person name="Donnadieu C."/>
            <person name="Jouanno E."/>
            <person name="Lampietro C."/>
            <person name="Louis A."/>
            <person name="Herpin A."/>
            <person name="Echchiki A."/>
            <person name="Berthelot C."/>
            <person name="Parey E."/>
            <person name="Roest-Crollius H."/>
            <person name="Braasch I."/>
            <person name="Postlethwait J."/>
            <person name="Bobe J."/>
            <person name="Montfort J."/>
            <person name="Bouchez O."/>
            <person name="Begum T."/>
            <person name="Mejri S."/>
            <person name="Adams A."/>
            <person name="Chen W.-J."/>
            <person name="Guiguen Y."/>
        </authorList>
    </citation>
    <scope>NUCLEOTIDE SEQUENCE</scope>
    <source>
        <strain evidence="11">YG-15Mar2019-1</strain>
        <tissue evidence="11">Brain</tissue>
    </source>
</reference>
<evidence type="ECO:0000256" key="2">
    <source>
        <dbReference type="ARBA" id="ARBA00005341"/>
    </source>
</evidence>
<keyword evidence="12" id="KW-1185">Reference proteome</keyword>
<dbReference type="GO" id="GO:0031410">
    <property type="term" value="C:cytoplasmic vesicle"/>
    <property type="evidence" value="ECO:0007669"/>
    <property type="project" value="TreeGrafter"/>
</dbReference>
<dbReference type="Proteomes" id="UP001046870">
    <property type="component" value="Chromosome 9"/>
</dbReference>
<dbReference type="GO" id="GO:0016020">
    <property type="term" value="C:membrane"/>
    <property type="evidence" value="ECO:0007669"/>
    <property type="project" value="UniProtKB-SubCell"/>
</dbReference>
<dbReference type="EMBL" id="JAFDVH010000009">
    <property type="protein sequence ID" value="KAG7471167.1"/>
    <property type="molecule type" value="Genomic_DNA"/>
</dbReference>
<evidence type="ECO:0000313" key="12">
    <source>
        <dbReference type="Proteomes" id="UP001046870"/>
    </source>
</evidence>
<keyword evidence="7" id="KW-0325">Glycoprotein</keyword>
<evidence type="ECO:0000256" key="9">
    <source>
        <dbReference type="SAM" id="Phobius"/>
    </source>
</evidence>
<evidence type="ECO:0000256" key="6">
    <source>
        <dbReference type="ARBA" id="ARBA00023136"/>
    </source>
</evidence>
<organism evidence="11 12">
    <name type="scientific">Megalops atlanticus</name>
    <name type="common">Tarpon</name>
    <name type="synonym">Clupea gigantea</name>
    <dbReference type="NCBI Taxonomy" id="7932"/>
    <lineage>
        <taxon>Eukaryota</taxon>
        <taxon>Metazoa</taxon>
        <taxon>Chordata</taxon>
        <taxon>Craniata</taxon>
        <taxon>Vertebrata</taxon>
        <taxon>Euteleostomi</taxon>
        <taxon>Actinopterygii</taxon>
        <taxon>Neopterygii</taxon>
        <taxon>Teleostei</taxon>
        <taxon>Elopiformes</taxon>
        <taxon>Megalopidae</taxon>
        <taxon>Megalops</taxon>
    </lineage>
</organism>
<keyword evidence="3 9" id="KW-0812">Transmembrane</keyword>
<comment type="subcellular location">
    <subcellularLocation>
        <location evidence="1">Membrane</location>
        <topology evidence="1">Single-pass type I membrane protein</topology>
    </subcellularLocation>
</comment>
<dbReference type="PANTHER" id="PTHR11337">
    <property type="entry name" value="MUCIN/PORIMIN"/>
    <property type="match status" value="1"/>
</dbReference>
<feature type="chain" id="PRO_5038844297" evidence="10">
    <location>
        <begin position="26"/>
        <end position="155"/>
    </location>
</feature>
<evidence type="ECO:0000256" key="3">
    <source>
        <dbReference type="ARBA" id="ARBA00022692"/>
    </source>
</evidence>
<dbReference type="InterPro" id="IPR007947">
    <property type="entry name" value="CD164_MGC24"/>
</dbReference>